<evidence type="ECO:0000259" key="5">
    <source>
        <dbReference type="SMART" id="SM00228"/>
    </source>
</evidence>
<dbReference type="PANTHER" id="PTHR12651:SF1">
    <property type="entry name" value="26S PROTEASOME NON-ATPASE REGULATORY SUBUNIT 9"/>
    <property type="match status" value="1"/>
</dbReference>
<comment type="similarity">
    <text evidence="1">Belongs to the proteasome subunit p27 family.</text>
</comment>
<evidence type="ECO:0000313" key="6">
    <source>
        <dbReference type="EMBL" id="WPH04901.1"/>
    </source>
</evidence>
<feature type="region of interest" description="Disordered" evidence="4">
    <location>
        <begin position="135"/>
        <end position="158"/>
    </location>
</feature>
<evidence type="ECO:0000256" key="3">
    <source>
        <dbReference type="ARBA" id="ARBA00068021"/>
    </source>
</evidence>
<accession>A0AAQ3MD86</accession>
<evidence type="ECO:0000256" key="4">
    <source>
        <dbReference type="SAM" id="MobiDB-lite"/>
    </source>
</evidence>
<dbReference type="InterPro" id="IPR001478">
    <property type="entry name" value="PDZ"/>
</dbReference>
<dbReference type="PANTHER" id="PTHR12651">
    <property type="entry name" value="26S PROTEASOME NON-ATPASE REGULATORY SUBUNIT 9"/>
    <property type="match status" value="1"/>
</dbReference>
<feature type="domain" description="PDZ" evidence="5">
    <location>
        <begin position="121"/>
        <end position="227"/>
    </location>
</feature>
<organism evidence="6 7">
    <name type="scientific">Acrodontium crateriforme</name>
    <dbReference type="NCBI Taxonomy" id="150365"/>
    <lineage>
        <taxon>Eukaryota</taxon>
        <taxon>Fungi</taxon>
        <taxon>Dikarya</taxon>
        <taxon>Ascomycota</taxon>
        <taxon>Pezizomycotina</taxon>
        <taxon>Dothideomycetes</taxon>
        <taxon>Dothideomycetidae</taxon>
        <taxon>Mycosphaerellales</taxon>
        <taxon>Teratosphaeriaceae</taxon>
        <taxon>Acrodontium</taxon>
    </lineage>
</organism>
<dbReference type="Pfam" id="PF18265">
    <property type="entry name" value="Nas2_N"/>
    <property type="match status" value="1"/>
</dbReference>
<keyword evidence="7" id="KW-1185">Reference proteome</keyword>
<gene>
    <name evidence="6" type="ORF">R9X50_00779800</name>
</gene>
<evidence type="ECO:0000313" key="7">
    <source>
        <dbReference type="Proteomes" id="UP001303373"/>
    </source>
</evidence>
<dbReference type="InterPro" id="IPR035269">
    <property type="entry name" value="PSMD9"/>
</dbReference>
<protein>
    <recommendedName>
        <fullName evidence="3">Probable 26S proteasome regulatory subunit p27</fullName>
    </recommendedName>
</protein>
<dbReference type="GO" id="GO:0005737">
    <property type="term" value="C:cytoplasm"/>
    <property type="evidence" value="ECO:0007669"/>
    <property type="project" value="TreeGrafter"/>
</dbReference>
<dbReference type="InterPro" id="IPR041489">
    <property type="entry name" value="PDZ_6"/>
</dbReference>
<dbReference type="GO" id="GO:0070682">
    <property type="term" value="P:proteasome regulatory particle assembly"/>
    <property type="evidence" value="ECO:0007669"/>
    <property type="project" value="InterPro"/>
</dbReference>
<feature type="compositionally biased region" description="Polar residues" evidence="4">
    <location>
        <begin position="136"/>
        <end position="158"/>
    </location>
</feature>
<evidence type="ECO:0000256" key="1">
    <source>
        <dbReference type="ARBA" id="ARBA00005256"/>
    </source>
</evidence>
<dbReference type="Gene3D" id="6.10.140.1710">
    <property type="match status" value="1"/>
</dbReference>
<sequence>MFLEHRSFHLPYPRKRVYFGLQMGLRMDEIHAPTVASGPTSSGSPNGTDKKLSFNELVAQKENLEAKLSALSSVLDSHGVNMNTSLTTFDGYPRADIDVAQIRTTRASIIRLKNDHKAIMANLEVVIQDHFASGKAANTPSTSSEQRSGEQANTASFTRRSPIELPFAKVNSIVPSSPAATAGLQVGDQITRFGSVNWSTPERLNKVPQIVQQNENQSILVVVLRAASANSAPQQISLNLTPRRDWGGRGLLGCHILPA</sequence>
<dbReference type="SMART" id="SM00228">
    <property type="entry name" value="PDZ"/>
    <property type="match status" value="1"/>
</dbReference>
<keyword evidence="2" id="KW-0143">Chaperone</keyword>
<evidence type="ECO:0000256" key="2">
    <source>
        <dbReference type="ARBA" id="ARBA00023186"/>
    </source>
</evidence>
<dbReference type="EMBL" id="CP138593">
    <property type="protein sequence ID" value="WPH04901.1"/>
    <property type="molecule type" value="Genomic_DNA"/>
</dbReference>
<dbReference type="FunFam" id="2.30.42.10:FF:000107">
    <property type="entry name" value="26S proteasome non-ATPase regulatory subunit 9"/>
    <property type="match status" value="1"/>
</dbReference>
<reference evidence="6 7" key="1">
    <citation type="submission" date="2023-11" db="EMBL/GenBank/DDBJ databases">
        <title>An acidophilic fungus is an integral part of prey digestion in a carnivorous sundew plant.</title>
        <authorList>
            <person name="Tsai I.J."/>
        </authorList>
    </citation>
    <scope>NUCLEOTIDE SEQUENCE [LARGE SCALE GENOMIC DNA]</scope>
    <source>
        <strain evidence="6">169a</strain>
    </source>
</reference>
<dbReference type="AlphaFoldDB" id="A0AAQ3MD86"/>
<dbReference type="GO" id="GO:0005634">
    <property type="term" value="C:nucleus"/>
    <property type="evidence" value="ECO:0007669"/>
    <property type="project" value="TreeGrafter"/>
</dbReference>
<dbReference type="SUPFAM" id="SSF50156">
    <property type="entry name" value="PDZ domain-like"/>
    <property type="match status" value="1"/>
</dbReference>
<dbReference type="InterPro" id="IPR040815">
    <property type="entry name" value="Nas2_N"/>
</dbReference>
<dbReference type="Pfam" id="PF17820">
    <property type="entry name" value="PDZ_6"/>
    <property type="match status" value="1"/>
</dbReference>
<name>A0AAQ3MD86_9PEZI</name>
<dbReference type="Gene3D" id="2.30.42.10">
    <property type="match status" value="1"/>
</dbReference>
<dbReference type="InterPro" id="IPR036034">
    <property type="entry name" value="PDZ_sf"/>
</dbReference>
<dbReference type="Proteomes" id="UP001303373">
    <property type="component" value="Chromosome 14"/>
</dbReference>
<proteinExistence type="inferred from homology"/>